<dbReference type="CDD" id="cd08502">
    <property type="entry name" value="PBP2_NikA_DppA_OppA_like_16"/>
    <property type="match status" value="1"/>
</dbReference>
<name>A0AB39HPI8_9BACI</name>
<dbReference type="Gene3D" id="3.40.190.10">
    <property type="entry name" value="Periplasmic binding protein-like II"/>
    <property type="match status" value="1"/>
</dbReference>
<evidence type="ECO:0000259" key="3">
    <source>
        <dbReference type="Pfam" id="PF00496"/>
    </source>
</evidence>
<dbReference type="PANTHER" id="PTHR30290:SF38">
    <property type="entry name" value="D,D-DIPEPTIDE-BINDING PERIPLASMIC PROTEIN DDPA-RELATED"/>
    <property type="match status" value="1"/>
</dbReference>
<dbReference type="GO" id="GO:0042597">
    <property type="term" value="C:periplasmic space"/>
    <property type="evidence" value="ECO:0007669"/>
    <property type="project" value="UniProtKB-ARBA"/>
</dbReference>
<dbReference type="AlphaFoldDB" id="A0AB39HPI8"/>
<gene>
    <name evidence="4" type="ORF">AB4Y30_15850</name>
</gene>
<dbReference type="GO" id="GO:0043190">
    <property type="term" value="C:ATP-binding cassette (ABC) transporter complex"/>
    <property type="evidence" value="ECO:0007669"/>
    <property type="project" value="InterPro"/>
</dbReference>
<evidence type="ECO:0000256" key="1">
    <source>
        <dbReference type="ARBA" id="ARBA00022729"/>
    </source>
</evidence>
<dbReference type="InterPro" id="IPR000914">
    <property type="entry name" value="SBP_5_dom"/>
</dbReference>
<dbReference type="Gene3D" id="3.10.105.10">
    <property type="entry name" value="Dipeptide-binding Protein, Domain 3"/>
    <property type="match status" value="1"/>
</dbReference>
<dbReference type="Gene3D" id="3.90.76.10">
    <property type="entry name" value="Dipeptide-binding Protein, Domain 1"/>
    <property type="match status" value="1"/>
</dbReference>
<evidence type="ECO:0000256" key="2">
    <source>
        <dbReference type="SAM" id="SignalP"/>
    </source>
</evidence>
<dbReference type="InterPro" id="IPR030678">
    <property type="entry name" value="Peptide/Ni-bd"/>
</dbReference>
<accession>A0AB39HPI8</accession>
<dbReference type="EMBL" id="CP162599">
    <property type="protein sequence ID" value="XDK32460.1"/>
    <property type="molecule type" value="Genomic_DNA"/>
</dbReference>
<dbReference type="PIRSF" id="PIRSF002741">
    <property type="entry name" value="MppA"/>
    <property type="match status" value="1"/>
</dbReference>
<dbReference type="PANTHER" id="PTHR30290">
    <property type="entry name" value="PERIPLASMIC BINDING COMPONENT OF ABC TRANSPORTER"/>
    <property type="match status" value="1"/>
</dbReference>
<keyword evidence="1 2" id="KW-0732">Signal</keyword>
<sequence length="524" mass="58551">MKKFKCIVTLIFLVGIVALVGCSSNTEEDNNGNPSEEKKEVFNVALNSQPPTLDQPISTASVTRDIGRLIFETLVSTDSDYQAVPQLAEEIEVSDDGKVYTFHLREGVMFHNDKEMVAEDVVASMNRWLEKSSITGNIFDGATWTAEDDYKVVLELKQPSALTLDTLASSKQSAAIMPKEIVEAAPDEGVEEYIGTGPFQFEEWRQDQYIHLKKFADYQSAEGEADGLIGKKEVLFEDLYFHIVQDTTTRLAGLQTGEYDFAYGLSFDYYEELLENPDLQAVISPSANDLIAFNTVEGVASDFKIREAINTALDSEEIMLAAFHNPDLYWLDSGYMDVALTNWASTAGSEYYNQNDPEKAQEILEEAGYNGEEVRILTTRDYDHLYNIGVVVQEQLKNIGMNASLEIYDWPTALEMQSNATNEWDIFVSSSQTVSTPPQLVVLSPTWGAGFDDSKVTDLMSEIETATTLEEAQELWDELQLYAWEELLPVVQLGGNNRFDAARSNVEGMTAFSGPIFWNVSVTE</sequence>
<feature type="domain" description="Solute-binding protein family 5" evidence="3">
    <location>
        <begin position="83"/>
        <end position="439"/>
    </location>
</feature>
<feature type="chain" id="PRO_5044309690" evidence="2">
    <location>
        <begin position="21"/>
        <end position="524"/>
    </location>
</feature>
<reference evidence="4" key="1">
    <citation type="submission" date="2024-07" db="EMBL/GenBank/DDBJ databases">
        <title>Halotolerant mesophilic bacterium Ornithinibacillus sp. 4-3, sp. nov., isolated from soil.</title>
        <authorList>
            <person name="Sidarenka A.V."/>
            <person name="Guliayeva D.E."/>
            <person name="Leanovich S.I."/>
            <person name="Hileuskaya K.S."/>
            <person name="Akhremchuk A.E."/>
            <person name="Sikolenko M.A."/>
            <person name="Valentovich L.N."/>
        </authorList>
    </citation>
    <scope>NUCLEOTIDE SEQUENCE</scope>
    <source>
        <strain evidence="4">4-3</strain>
    </source>
</reference>
<evidence type="ECO:0000313" key="4">
    <source>
        <dbReference type="EMBL" id="XDK32460.1"/>
    </source>
</evidence>
<dbReference type="GO" id="GO:0015833">
    <property type="term" value="P:peptide transport"/>
    <property type="evidence" value="ECO:0007669"/>
    <property type="project" value="TreeGrafter"/>
</dbReference>
<dbReference type="Pfam" id="PF00496">
    <property type="entry name" value="SBP_bac_5"/>
    <property type="match status" value="1"/>
</dbReference>
<feature type="signal peptide" evidence="2">
    <location>
        <begin position="1"/>
        <end position="20"/>
    </location>
</feature>
<dbReference type="SUPFAM" id="SSF53850">
    <property type="entry name" value="Periplasmic binding protein-like II"/>
    <property type="match status" value="1"/>
</dbReference>
<protein>
    <submittedName>
        <fullName evidence="4">ABC transporter substrate-binding protein</fullName>
    </submittedName>
</protein>
<dbReference type="PROSITE" id="PS51257">
    <property type="entry name" value="PROKAR_LIPOPROTEIN"/>
    <property type="match status" value="1"/>
</dbReference>
<dbReference type="RefSeq" id="WP_368653149.1">
    <property type="nucleotide sequence ID" value="NZ_CP162599.1"/>
</dbReference>
<dbReference type="GO" id="GO:1904680">
    <property type="term" value="F:peptide transmembrane transporter activity"/>
    <property type="evidence" value="ECO:0007669"/>
    <property type="project" value="TreeGrafter"/>
</dbReference>
<proteinExistence type="predicted"/>
<organism evidence="4">
    <name type="scientific">Ornithinibacillus sp. 4-3</name>
    <dbReference type="NCBI Taxonomy" id="3231488"/>
    <lineage>
        <taxon>Bacteria</taxon>
        <taxon>Bacillati</taxon>
        <taxon>Bacillota</taxon>
        <taxon>Bacilli</taxon>
        <taxon>Bacillales</taxon>
        <taxon>Bacillaceae</taxon>
        <taxon>Ornithinibacillus</taxon>
    </lineage>
</organism>
<dbReference type="InterPro" id="IPR039424">
    <property type="entry name" value="SBP_5"/>
</dbReference>